<evidence type="ECO:0000256" key="2">
    <source>
        <dbReference type="SAM" id="Phobius"/>
    </source>
</evidence>
<dbReference type="AlphaFoldDB" id="X0WNL3"/>
<protein>
    <recommendedName>
        <fullName evidence="3">Polysaccharide export protein N-terminal domain-containing protein</fullName>
    </recommendedName>
</protein>
<gene>
    <name evidence="4" type="ORF">S01H1_57396</name>
</gene>
<reference evidence="4" key="1">
    <citation type="journal article" date="2014" name="Front. Microbiol.">
        <title>High frequency of phylogenetically diverse reductive dehalogenase-homologous genes in deep subseafloor sedimentary metagenomes.</title>
        <authorList>
            <person name="Kawai M."/>
            <person name="Futagami T."/>
            <person name="Toyoda A."/>
            <person name="Takaki Y."/>
            <person name="Nishi S."/>
            <person name="Hori S."/>
            <person name="Arai W."/>
            <person name="Tsubouchi T."/>
            <person name="Morono Y."/>
            <person name="Uchiyama I."/>
            <person name="Ito T."/>
            <person name="Fujiyama A."/>
            <person name="Inagaki F."/>
            <person name="Takami H."/>
        </authorList>
    </citation>
    <scope>NUCLEOTIDE SEQUENCE</scope>
    <source>
        <strain evidence="4">Expedition CK06-06</strain>
    </source>
</reference>
<dbReference type="InterPro" id="IPR003715">
    <property type="entry name" value="Poly_export_N"/>
</dbReference>
<feature type="non-terminal residue" evidence="4">
    <location>
        <position position="135"/>
    </location>
</feature>
<dbReference type="EMBL" id="BARS01037428">
    <property type="protein sequence ID" value="GAG26088.1"/>
    <property type="molecule type" value="Genomic_DNA"/>
</dbReference>
<dbReference type="Gene3D" id="3.30.1950.10">
    <property type="entry name" value="wza like domain"/>
    <property type="match status" value="1"/>
</dbReference>
<keyword evidence="1" id="KW-0732">Signal</keyword>
<dbReference type="PANTHER" id="PTHR33619:SF3">
    <property type="entry name" value="POLYSACCHARIDE EXPORT PROTEIN GFCE-RELATED"/>
    <property type="match status" value="1"/>
</dbReference>
<dbReference type="PANTHER" id="PTHR33619">
    <property type="entry name" value="POLYSACCHARIDE EXPORT PROTEIN GFCE-RELATED"/>
    <property type="match status" value="1"/>
</dbReference>
<dbReference type="GO" id="GO:0015159">
    <property type="term" value="F:polysaccharide transmembrane transporter activity"/>
    <property type="evidence" value="ECO:0007669"/>
    <property type="project" value="InterPro"/>
</dbReference>
<keyword evidence="2" id="KW-0472">Membrane</keyword>
<name>X0WNL3_9ZZZZ</name>
<comment type="caution">
    <text evidence="4">The sequence shown here is derived from an EMBL/GenBank/DDBJ whole genome shotgun (WGS) entry which is preliminary data.</text>
</comment>
<evidence type="ECO:0000256" key="1">
    <source>
        <dbReference type="ARBA" id="ARBA00022729"/>
    </source>
</evidence>
<proteinExistence type="predicted"/>
<feature type="domain" description="Polysaccharide export protein N-terminal" evidence="3">
    <location>
        <begin position="27"/>
        <end position="100"/>
    </location>
</feature>
<evidence type="ECO:0000259" key="3">
    <source>
        <dbReference type="Pfam" id="PF02563"/>
    </source>
</evidence>
<organism evidence="4">
    <name type="scientific">marine sediment metagenome</name>
    <dbReference type="NCBI Taxonomy" id="412755"/>
    <lineage>
        <taxon>unclassified sequences</taxon>
        <taxon>metagenomes</taxon>
        <taxon>ecological metagenomes</taxon>
    </lineage>
</organism>
<feature type="transmembrane region" description="Helical" evidence="2">
    <location>
        <begin position="6"/>
        <end position="22"/>
    </location>
</feature>
<sequence length="135" mass="15296">MKSKLIIFITVYIILFSLYLFSQERITTDYRIGPKDLLDISVFGLDELTKTVRVSEDGKISLPLVGEVEVEGITKSDLEQKLSQLLEEKYLQNPQVTVFISEYQSKRVSVLGAVRTPGPYELLGRQTLLQIISQA</sequence>
<keyword evidence="2" id="KW-1133">Transmembrane helix</keyword>
<evidence type="ECO:0000313" key="4">
    <source>
        <dbReference type="EMBL" id="GAG26088.1"/>
    </source>
</evidence>
<accession>X0WNL3</accession>
<dbReference type="InterPro" id="IPR049712">
    <property type="entry name" value="Poly_export"/>
</dbReference>
<keyword evidence="2" id="KW-0812">Transmembrane</keyword>
<dbReference type="Pfam" id="PF02563">
    <property type="entry name" value="Poly_export"/>
    <property type="match status" value="1"/>
</dbReference>